<feature type="compositionally biased region" description="Polar residues" evidence="5">
    <location>
        <begin position="14"/>
        <end position="25"/>
    </location>
</feature>
<dbReference type="Pfam" id="PF03151">
    <property type="entry name" value="TPT"/>
    <property type="match status" value="1"/>
</dbReference>
<feature type="transmembrane region" description="Helical" evidence="6">
    <location>
        <begin position="341"/>
        <end position="359"/>
    </location>
</feature>
<dbReference type="InterPro" id="IPR050186">
    <property type="entry name" value="TPT_transporter"/>
</dbReference>
<dbReference type="Proteomes" id="UP000736335">
    <property type="component" value="Unassembled WGS sequence"/>
</dbReference>
<dbReference type="SUPFAM" id="SSF103481">
    <property type="entry name" value="Multidrug resistance efflux transporter EmrE"/>
    <property type="match status" value="1"/>
</dbReference>
<feature type="transmembrane region" description="Helical" evidence="6">
    <location>
        <begin position="379"/>
        <end position="399"/>
    </location>
</feature>
<gene>
    <name evidence="8" type="ORF">BJ322DRAFT_1010979</name>
</gene>
<reference evidence="8" key="1">
    <citation type="journal article" date="2020" name="Nat. Commun.">
        <title>Large-scale genome sequencing of mycorrhizal fungi provides insights into the early evolution of symbiotic traits.</title>
        <authorList>
            <person name="Miyauchi S."/>
            <person name="Kiss E."/>
            <person name="Kuo A."/>
            <person name="Drula E."/>
            <person name="Kohler A."/>
            <person name="Sanchez-Garcia M."/>
            <person name="Morin E."/>
            <person name="Andreopoulos B."/>
            <person name="Barry K.W."/>
            <person name="Bonito G."/>
            <person name="Buee M."/>
            <person name="Carver A."/>
            <person name="Chen C."/>
            <person name="Cichocki N."/>
            <person name="Clum A."/>
            <person name="Culley D."/>
            <person name="Crous P.W."/>
            <person name="Fauchery L."/>
            <person name="Girlanda M."/>
            <person name="Hayes R.D."/>
            <person name="Keri Z."/>
            <person name="LaButti K."/>
            <person name="Lipzen A."/>
            <person name="Lombard V."/>
            <person name="Magnuson J."/>
            <person name="Maillard F."/>
            <person name="Murat C."/>
            <person name="Nolan M."/>
            <person name="Ohm R.A."/>
            <person name="Pangilinan J."/>
            <person name="Pereira M.F."/>
            <person name="Perotto S."/>
            <person name="Peter M."/>
            <person name="Pfister S."/>
            <person name="Riley R."/>
            <person name="Sitrit Y."/>
            <person name="Stielow J.B."/>
            <person name="Szollosi G."/>
            <person name="Zifcakova L."/>
            <person name="Stursova M."/>
            <person name="Spatafora J.W."/>
            <person name="Tedersoo L."/>
            <person name="Vaario L.M."/>
            <person name="Yamada A."/>
            <person name="Yan M."/>
            <person name="Wang P."/>
            <person name="Xu J."/>
            <person name="Bruns T."/>
            <person name="Baldrian P."/>
            <person name="Vilgalys R."/>
            <person name="Dunand C."/>
            <person name="Henrissat B."/>
            <person name="Grigoriev I.V."/>
            <person name="Hibbett D."/>
            <person name="Nagy L.G."/>
            <person name="Martin F.M."/>
        </authorList>
    </citation>
    <scope>NUCLEOTIDE SEQUENCE</scope>
    <source>
        <strain evidence="8">UH-Tt-Lm1</strain>
    </source>
</reference>
<evidence type="ECO:0000313" key="8">
    <source>
        <dbReference type="EMBL" id="KAF9781394.1"/>
    </source>
</evidence>
<evidence type="ECO:0000256" key="2">
    <source>
        <dbReference type="ARBA" id="ARBA00022692"/>
    </source>
</evidence>
<dbReference type="EMBL" id="WIUZ02000014">
    <property type="protein sequence ID" value="KAF9781394.1"/>
    <property type="molecule type" value="Genomic_DNA"/>
</dbReference>
<sequence length="465" mass="51270">MLHSESDDREPSTLLRSNPARSYTPRSRPLDTLEQHQFHSTFPFDNNPRDIFTSRRTPLSLSGATTQSYSGVSGSTNASRPQSLHQLSPRQRHAPLKRPPSLSLPTVAPTALASCKNLRTESVPTAGFWGDLAENSYINTQEFWLALYFFFNLSLTLYNKVVLVHFPYPYTVTALHALCGSVGGWSLLVQGFFVQKRLSTSDTMALVMFSVLYAMNIAISNASLNLVTVPFHQVVRAATPIFTIILSSTMFGSTFTTRKVLSLIPVILGVALATYGDYYFTLWGLVLTLFGTFLAALKTIYTNVLQSNSPSATTLSNSKPKSMLATLRLIPPRLAMHPLDLLMRMCPLAFVQCVFYAWISGELKSVRDWSVHEMNWVSAAGLVMNGCIAFGLNIVSFTANKKAGALSMTVAANIKQVLTILFAVFMFDLNITTTNAAGILFTLVGGAWYGYVGYQEKKRRTLSSA</sequence>
<feature type="compositionally biased region" description="Basic and acidic residues" evidence="5">
    <location>
        <begin position="28"/>
        <end position="37"/>
    </location>
</feature>
<dbReference type="GO" id="GO:0016020">
    <property type="term" value="C:membrane"/>
    <property type="evidence" value="ECO:0007669"/>
    <property type="project" value="UniProtKB-SubCell"/>
</dbReference>
<feature type="transmembrane region" description="Helical" evidence="6">
    <location>
        <begin position="145"/>
        <end position="168"/>
    </location>
</feature>
<evidence type="ECO:0000256" key="1">
    <source>
        <dbReference type="ARBA" id="ARBA00004141"/>
    </source>
</evidence>
<feature type="transmembrane region" description="Helical" evidence="6">
    <location>
        <begin position="174"/>
        <end position="194"/>
    </location>
</feature>
<feature type="transmembrane region" description="Helical" evidence="6">
    <location>
        <begin position="282"/>
        <end position="301"/>
    </location>
</feature>
<evidence type="ECO:0000256" key="4">
    <source>
        <dbReference type="ARBA" id="ARBA00023136"/>
    </source>
</evidence>
<feature type="compositionally biased region" description="Polar residues" evidence="5">
    <location>
        <begin position="54"/>
        <end position="89"/>
    </location>
</feature>
<comment type="caution">
    <text evidence="8">The sequence shown here is derived from an EMBL/GenBank/DDBJ whole genome shotgun (WGS) entry which is preliminary data.</text>
</comment>
<evidence type="ECO:0000256" key="6">
    <source>
        <dbReference type="SAM" id="Phobius"/>
    </source>
</evidence>
<protein>
    <submittedName>
        <fullName evidence="8">Triose-phosphate transporter family-domain-containing protein</fullName>
    </submittedName>
</protein>
<accession>A0A9P6H8C2</accession>
<dbReference type="InterPro" id="IPR004853">
    <property type="entry name" value="Sugar_P_trans_dom"/>
</dbReference>
<feature type="transmembrane region" description="Helical" evidence="6">
    <location>
        <begin position="433"/>
        <end position="452"/>
    </location>
</feature>
<evidence type="ECO:0000313" key="9">
    <source>
        <dbReference type="Proteomes" id="UP000736335"/>
    </source>
</evidence>
<feature type="transmembrane region" description="Helical" evidence="6">
    <location>
        <begin position="206"/>
        <end position="228"/>
    </location>
</feature>
<proteinExistence type="predicted"/>
<organism evidence="8 9">
    <name type="scientific">Thelephora terrestris</name>
    <dbReference type="NCBI Taxonomy" id="56493"/>
    <lineage>
        <taxon>Eukaryota</taxon>
        <taxon>Fungi</taxon>
        <taxon>Dikarya</taxon>
        <taxon>Basidiomycota</taxon>
        <taxon>Agaricomycotina</taxon>
        <taxon>Agaricomycetes</taxon>
        <taxon>Thelephorales</taxon>
        <taxon>Thelephoraceae</taxon>
        <taxon>Thelephora</taxon>
    </lineage>
</organism>
<feature type="compositionally biased region" description="Basic and acidic residues" evidence="5">
    <location>
        <begin position="1"/>
        <end position="11"/>
    </location>
</feature>
<dbReference type="InterPro" id="IPR037185">
    <property type="entry name" value="EmrE-like"/>
</dbReference>
<keyword evidence="4 6" id="KW-0472">Membrane</keyword>
<evidence type="ECO:0000256" key="5">
    <source>
        <dbReference type="SAM" id="MobiDB-lite"/>
    </source>
</evidence>
<keyword evidence="3 6" id="KW-1133">Transmembrane helix</keyword>
<dbReference type="AlphaFoldDB" id="A0A9P6H8C2"/>
<name>A0A9P6H8C2_9AGAM</name>
<keyword evidence="9" id="KW-1185">Reference proteome</keyword>
<feature type="transmembrane region" description="Helical" evidence="6">
    <location>
        <begin position="234"/>
        <end position="253"/>
    </location>
</feature>
<reference evidence="8" key="2">
    <citation type="submission" date="2020-11" db="EMBL/GenBank/DDBJ databases">
        <authorList>
            <consortium name="DOE Joint Genome Institute"/>
            <person name="Kuo A."/>
            <person name="Miyauchi S."/>
            <person name="Kiss E."/>
            <person name="Drula E."/>
            <person name="Kohler A."/>
            <person name="Sanchez-Garcia M."/>
            <person name="Andreopoulos B."/>
            <person name="Barry K.W."/>
            <person name="Bonito G."/>
            <person name="Buee M."/>
            <person name="Carver A."/>
            <person name="Chen C."/>
            <person name="Cichocki N."/>
            <person name="Clum A."/>
            <person name="Culley D."/>
            <person name="Crous P.W."/>
            <person name="Fauchery L."/>
            <person name="Girlanda M."/>
            <person name="Hayes R."/>
            <person name="Keri Z."/>
            <person name="Labutti K."/>
            <person name="Lipzen A."/>
            <person name="Lombard V."/>
            <person name="Magnuson J."/>
            <person name="Maillard F."/>
            <person name="Morin E."/>
            <person name="Murat C."/>
            <person name="Nolan M."/>
            <person name="Ohm R."/>
            <person name="Pangilinan J."/>
            <person name="Pereira M."/>
            <person name="Perotto S."/>
            <person name="Peter M."/>
            <person name="Riley R."/>
            <person name="Sitrit Y."/>
            <person name="Stielow B."/>
            <person name="Szollosi G."/>
            <person name="Zifcakova L."/>
            <person name="Stursova M."/>
            <person name="Spatafora J.W."/>
            <person name="Tedersoo L."/>
            <person name="Vaario L.-M."/>
            <person name="Yamada A."/>
            <person name="Yan M."/>
            <person name="Wang P."/>
            <person name="Xu J."/>
            <person name="Bruns T."/>
            <person name="Baldrian P."/>
            <person name="Vilgalys R."/>
            <person name="Henrissat B."/>
            <person name="Grigoriev I.V."/>
            <person name="Hibbett D."/>
            <person name="Nagy L.G."/>
            <person name="Martin F.M."/>
        </authorList>
    </citation>
    <scope>NUCLEOTIDE SEQUENCE</scope>
    <source>
        <strain evidence="8">UH-Tt-Lm1</strain>
    </source>
</reference>
<feature type="domain" description="Sugar phosphate transporter" evidence="7">
    <location>
        <begin position="144"/>
        <end position="449"/>
    </location>
</feature>
<dbReference type="PANTHER" id="PTHR11132">
    <property type="entry name" value="SOLUTE CARRIER FAMILY 35"/>
    <property type="match status" value="1"/>
</dbReference>
<keyword evidence="2 6" id="KW-0812">Transmembrane</keyword>
<dbReference type="OrthoDB" id="10261634at2759"/>
<feature type="region of interest" description="Disordered" evidence="5">
    <location>
        <begin position="1"/>
        <end position="103"/>
    </location>
</feature>
<evidence type="ECO:0000256" key="3">
    <source>
        <dbReference type="ARBA" id="ARBA00022989"/>
    </source>
</evidence>
<evidence type="ECO:0000259" key="7">
    <source>
        <dbReference type="Pfam" id="PF03151"/>
    </source>
</evidence>
<feature type="transmembrane region" description="Helical" evidence="6">
    <location>
        <begin position="260"/>
        <end position="276"/>
    </location>
</feature>
<comment type="subcellular location">
    <subcellularLocation>
        <location evidence="1">Membrane</location>
        <topology evidence="1">Multi-pass membrane protein</topology>
    </subcellularLocation>
</comment>
<feature type="transmembrane region" description="Helical" evidence="6">
    <location>
        <begin position="406"/>
        <end position="427"/>
    </location>
</feature>